<name>A0A3G5ACX4_9VIRU</name>
<organism evidence="1">
    <name type="scientific">Hyperionvirus sp</name>
    <dbReference type="NCBI Taxonomy" id="2487770"/>
    <lineage>
        <taxon>Viruses</taxon>
        <taxon>Varidnaviria</taxon>
        <taxon>Bamfordvirae</taxon>
        <taxon>Nucleocytoviricota</taxon>
        <taxon>Megaviricetes</taxon>
        <taxon>Imitervirales</taxon>
        <taxon>Mimiviridae</taxon>
        <taxon>Klosneuvirinae</taxon>
    </lineage>
</organism>
<proteinExistence type="predicted"/>
<protein>
    <recommendedName>
        <fullName evidence="2">Leucine-rich repeat protein</fullName>
    </recommendedName>
</protein>
<dbReference type="Gene3D" id="3.80.10.10">
    <property type="entry name" value="Ribonuclease Inhibitor"/>
    <property type="match status" value="2"/>
</dbReference>
<dbReference type="GO" id="GO:0019005">
    <property type="term" value="C:SCF ubiquitin ligase complex"/>
    <property type="evidence" value="ECO:0007669"/>
    <property type="project" value="TreeGrafter"/>
</dbReference>
<dbReference type="EMBL" id="MK072393">
    <property type="protein sequence ID" value="AYV83733.1"/>
    <property type="molecule type" value="Genomic_DNA"/>
</dbReference>
<dbReference type="GO" id="GO:0031146">
    <property type="term" value="P:SCF-dependent proteasomal ubiquitin-dependent protein catabolic process"/>
    <property type="evidence" value="ECO:0007669"/>
    <property type="project" value="TreeGrafter"/>
</dbReference>
<evidence type="ECO:0008006" key="2">
    <source>
        <dbReference type="Google" id="ProtNLM"/>
    </source>
</evidence>
<sequence>MAKYHRFYNVPPHHLCPFMDISDVKNMNRVNKYLKKTMHDISQPSVEITDPRAGSSYMRMFRSVKLIVDVEKMTQINDTVLNRLHNITSLDVHDKQKKISNKGLSTLINLENLDIRYSETITDDGLTNLSRLKTLRILSGVPNITGAGLLNLISLTELDISGVRVITRKRITDAEIKHLSRLIKLKIHTLSPITHHGLLNLRNLRHLKISGIHTPRDTFREAKSLTRNITDDGLGLLTNLQGLELYTISDEHYLTHLSISKLINLTELKIYTDIEITKYGLLPLTKLQLVSLTNTCIGDNFMDHLTDLKELKLSNNRLLSNLDSPGVTSIRILELENQKITPTHINNLSNLLELSIKNNHEIKDDDLIKLKYLKKLHLDNTTVTGKCFEFFENLISLEVIQQQLGDNVLRSLTKLERISLDDMVTLVDEDIAQLVNLRHGEFVAMNQLSINAFVGLRKLEKIILDNMNHIIDFDMLLPGVKIIYT</sequence>
<dbReference type="Pfam" id="PF13306">
    <property type="entry name" value="LRR_5"/>
    <property type="match status" value="1"/>
</dbReference>
<dbReference type="PANTHER" id="PTHR13318">
    <property type="entry name" value="PARTNER OF PAIRED, ISOFORM B-RELATED"/>
    <property type="match status" value="1"/>
</dbReference>
<dbReference type="InterPro" id="IPR026906">
    <property type="entry name" value="LRR_5"/>
</dbReference>
<evidence type="ECO:0000313" key="1">
    <source>
        <dbReference type="EMBL" id="AYV83733.1"/>
    </source>
</evidence>
<dbReference type="InterPro" id="IPR032675">
    <property type="entry name" value="LRR_dom_sf"/>
</dbReference>
<accession>A0A3G5ACX4</accession>
<dbReference type="SUPFAM" id="SSF52058">
    <property type="entry name" value="L domain-like"/>
    <property type="match status" value="1"/>
</dbReference>
<reference evidence="1" key="1">
    <citation type="submission" date="2018-10" db="EMBL/GenBank/DDBJ databases">
        <title>Hidden diversity of soil giant viruses.</title>
        <authorList>
            <person name="Schulz F."/>
            <person name="Alteio L."/>
            <person name="Goudeau D."/>
            <person name="Ryan E.M."/>
            <person name="Malmstrom R.R."/>
            <person name="Blanchard J."/>
            <person name="Woyke T."/>
        </authorList>
    </citation>
    <scope>NUCLEOTIDE SEQUENCE</scope>
    <source>
        <strain evidence="1">HYV1</strain>
    </source>
</reference>
<dbReference type="PANTHER" id="PTHR13318:SF190">
    <property type="entry name" value="PARTNER OF PAIRED, ISOFORM B"/>
    <property type="match status" value="1"/>
</dbReference>
<gene>
    <name evidence="1" type="ORF">Hyperionvirus11_6</name>
</gene>